<evidence type="ECO:0000256" key="1">
    <source>
        <dbReference type="SAM" id="SignalP"/>
    </source>
</evidence>
<name>A0A3P7LZY1_DIBLA</name>
<organism evidence="2 3">
    <name type="scientific">Dibothriocephalus latus</name>
    <name type="common">Fish tapeworm</name>
    <name type="synonym">Diphyllobothrium latum</name>
    <dbReference type="NCBI Taxonomy" id="60516"/>
    <lineage>
        <taxon>Eukaryota</taxon>
        <taxon>Metazoa</taxon>
        <taxon>Spiralia</taxon>
        <taxon>Lophotrochozoa</taxon>
        <taxon>Platyhelminthes</taxon>
        <taxon>Cestoda</taxon>
        <taxon>Eucestoda</taxon>
        <taxon>Diphyllobothriidea</taxon>
        <taxon>Diphyllobothriidae</taxon>
        <taxon>Dibothriocephalus</taxon>
    </lineage>
</organism>
<keyword evidence="3" id="KW-1185">Reference proteome</keyword>
<proteinExistence type="predicted"/>
<protein>
    <submittedName>
        <fullName evidence="2">Uncharacterized protein</fullName>
    </submittedName>
</protein>
<sequence>MAARLLSLYLAAVTVPALEQMVDITDCGGRPYTIIEPSWGPNARWTNPGLEIVRRPLKAAKASEIIPNLAPTSGPATMVSYTDGVSQHWLRIPFLAPTMRDCPCLRKQDR</sequence>
<evidence type="ECO:0000313" key="2">
    <source>
        <dbReference type="EMBL" id="VDN18990.1"/>
    </source>
</evidence>
<accession>A0A3P7LZY1</accession>
<gene>
    <name evidence="2" type="ORF">DILT_LOCUS13317</name>
</gene>
<keyword evidence="1" id="KW-0732">Signal</keyword>
<dbReference type="EMBL" id="UYRU01069760">
    <property type="protein sequence ID" value="VDN18990.1"/>
    <property type="molecule type" value="Genomic_DNA"/>
</dbReference>
<dbReference type="Proteomes" id="UP000281553">
    <property type="component" value="Unassembled WGS sequence"/>
</dbReference>
<reference evidence="2 3" key="1">
    <citation type="submission" date="2018-11" db="EMBL/GenBank/DDBJ databases">
        <authorList>
            <consortium name="Pathogen Informatics"/>
        </authorList>
    </citation>
    <scope>NUCLEOTIDE SEQUENCE [LARGE SCALE GENOMIC DNA]</scope>
</reference>
<feature type="chain" id="PRO_5018064019" evidence="1">
    <location>
        <begin position="18"/>
        <end position="110"/>
    </location>
</feature>
<feature type="signal peptide" evidence="1">
    <location>
        <begin position="1"/>
        <end position="17"/>
    </location>
</feature>
<evidence type="ECO:0000313" key="3">
    <source>
        <dbReference type="Proteomes" id="UP000281553"/>
    </source>
</evidence>
<dbReference type="AlphaFoldDB" id="A0A3P7LZY1"/>